<dbReference type="AlphaFoldDB" id="A0A1I3GIF4"/>
<keyword evidence="2" id="KW-1185">Reference proteome</keyword>
<accession>A0A1I3GIF4</accession>
<evidence type="ECO:0000313" key="2">
    <source>
        <dbReference type="Proteomes" id="UP000199518"/>
    </source>
</evidence>
<dbReference type="EMBL" id="FOQD01000007">
    <property type="protein sequence ID" value="SFI23224.1"/>
    <property type="molecule type" value="Genomic_DNA"/>
</dbReference>
<dbReference type="Proteomes" id="UP000199518">
    <property type="component" value="Unassembled WGS sequence"/>
</dbReference>
<protein>
    <submittedName>
        <fullName evidence="1">Uncharacterized protein</fullName>
    </submittedName>
</protein>
<sequence>MAALIDPVVALCTRFATSDRWKALMLKHGLNLAAANLPQALSDALTIDRSLNGFGDFANDGVRAIEPGLPSRSLLFHVLASPNVLQDPAGLPLDLFPTPAELDAVENYIFGVQKLKLADLIARFPGRRFAVVVFACEYRPAPETTHRQHADMVYSRTGNARVGNRPARYVPDFRGFHPEVPAEPFGIAVSPARYAAYLAVELPGNASDVHRMGNATGDANRKFWIPVHKLFPGRECLDQLNLTVAFKAFHVNEKIFRAQKLLGNNNPPSAPPYRITKGLAELSTDADLGPGWVVPVDHPHFVEQAKDSAGKDVTFLVPNKPGNWATVDLWSIFNTKSAPEYLHARTEVLPDGTRRDLNQVNAPSTAFPQDRPVEARVRKGGYQALHYVDFTADGFVDVACPAVQGVQGVDAESVPAYSIVAAPDFFPATGQRELMEWVQSNAIPNPVFKDQIWGSAPPESLNNQRFPANLQMPGSPFVKSDTSITAIVGLPHPNSTSPAAGSGLLRRQSHMTDDGAGVFSPGWEVSRDTMNGTQHLAAYGLGSPFPEDSKLCAALSSFWPAVAPDVTRTMDTAQKANLSGTVIPMTDTEIGQVGGLPWDGVSGPVVIVEGGQAFAEYNSFAHADYARNAMADKFSIRLTSKVDFHAYSSRIFGMLCGYLALGVERTSPAANPVVTNAQGLTTERLQWIVLSFNELNTGDPELTQATIDTGKNPNGPLFRTTVFRATDNHGDPIPFSTPANFQKRRIPISGRLELILAPTDKVVFLKRPGELKWRLGVVKFV</sequence>
<proteinExistence type="predicted"/>
<dbReference type="STRING" id="1576369.SAMN05421753_1078"/>
<gene>
    <name evidence="1" type="ORF">SAMN05421753_1078</name>
</gene>
<reference evidence="2" key="1">
    <citation type="submission" date="2016-10" db="EMBL/GenBank/DDBJ databases">
        <authorList>
            <person name="Varghese N."/>
            <person name="Submissions S."/>
        </authorList>
    </citation>
    <scope>NUCLEOTIDE SEQUENCE [LARGE SCALE GENOMIC DNA]</scope>
    <source>
        <strain evidence="2">DSM 26348</strain>
    </source>
</reference>
<name>A0A1I3GIF4_9PLAN</name>
<evidence type="ECO:0000313" key="1">
    <source>
        <dbReference type="EMBL" id="SFI23224.1"/>
    </source>
</evidence>
<organism evidence="1 2">
    <name type="scientific">Planctomicrobium piriforme</name>
    <dbReference type="NCBI Taxonomy" id="1576369"/>
    <lineage>
        <taxon>Bacteria</taxon>
        <taxon>Pseudomonadati</taxon>
        <taxon>Planctomycetota</taxon>
        <taxon>Planctomycetia</taxon>
        <taxon>Planctomycetales</taxon>
        <taxon>Planctomycetaceae</taxon>
        <taxon>Planctomicrobium</taxon>
    </lineage>
</organism>